<gene>
    <name evidence="1" type="ORF">COT03_02105</name>
</gene>
<name>A0A2M6YR59_9BACT</name>
<accession>A0A2M6YR59</accession>
<dbReference type="InterPro" id="IPR043519">
    <property type="entry name" value="NT_sf"/>
</dbReference>
<dbReference type="EMBL" id="PEWZ01000102">
    <property type="protein sequence ID" value="PIU34618.1"/>
    <property type="molecule type" value="Genomic_DNA"/>
</dbReference>
<comment type="caution">
    <text evidence="1">The sequence shown here is derived from an EMBL/GenBank/DDBJ whole genome shotgun (WGS) entry which is preliminary data.</text>
</comment>
<evidence type="ECO:0008006" key="3">
    <source>
        <dbReference type="Google" id="ProtNLM"/>
    </source>
</evidence>
<evidence type="ECO:0000313" key="2">
    <source>
        <dbReference type="Proteomes" id="UP000229502"/>
    </source>
</evidence>
<dbReference type="SUPFAM" id="SSF81301">
    <property type="entry name" value="Nucleotidyltransferase"/>
    <property type="match status" value="1"/>
</dbReference>
<protein>
    <recommendedName>
        <fullName evidence="3">Nucleotidyl transferase AbiEii/AbiGii toxin family protein</fullName>
    </recommendedName>
</protein>
<reference evidence="2" key="1">
    <citation type="submission" date="2017-09" db="EMBL/GenBank/DDBJ databases">
        <title>Depth-based differentiation of microbial function through sediment-hosted aquifers and enrichment of novel symbionts in the deep terrestrial subsurface.</title>
        <authorList>
            <person name="Probst A.J."/>
            <person name="Ladd B."/>
            <person name="Jarett J.K."/>
            <person name="Geller-Mcgrath D.E."/>
            <person name="Sieber C.M.K."/>
            <person name="Emerson J.B."/>
            <person name="Anantharaman K."/>
            <person name="Thomas B.C."/>
            <person name="Malmstrom R."/>
            <person name="Stieglmeier M."/>
            <person name="Klingl A."/>
            <person name="Woyke T."/>
            <person name="Ryan C.M."/>
            <person name="Banfield J.F."/>
        </authorList>
    </citation>
    <scope>NUCLEOTIDE SEQUENCE [LARGE SCALE GENOMIC DNA]</scope>
</reference>
<dbReference type="Proteomes" id="UP000229502">
    <property type="component" value="Unassembled WGS sequence"/>
</dbReference>
<evidence type="ECO:0000313" key="1">
    <source>
        <dbReference type="EMBL" id="PIU34618.1"/>
    </source>
</evidence>
<organism evidence="1 2">
    <name type="scientific">Candidatus Shapirobacteria bacterium CG07_land_8_20_14_0_80_39_18</name>
    <dbReference type="NCBI Taxonomy" id="1974882"/>
    <lineage>
        <taxon>Bacteria</taxon>
        <taxon>Candidatus Shapironibacteriota</taxon>
    </lineage>
</organism>
<proteinExistence type="predicted"/>
<dbReference type="AlphaFoldDB" id="A0A2M6YR59"/>
<sequence>MPYYHDLITQKSWQLLQSLGKKFDFVLIGGWAVFLYTGALKSKDIDLILDYPQLEQMKNEFSIIKNERLKKYEAKTEEIDIDIYLPFYSDLGVPVEEVVKLTMRLEGFKVPKIELLALLKAKALTERKNSTKGRKDLIDLVSLFALESFSFGEFRELAEKYRLNELVELVGSEIKIISQIEELGLNVHRMAVFKRKILPQLLTQ</sequence>
<dbReference type="Gene3D" id="3.30.460.40">
    <property type="match status" value="1"/>
</dbReference>